<dbReference type="OrthoDB" id="25274at10239"/>
<accession>A0A0F6YQD4</accession>
<evidence type="ECO:0000313" key="1">
    <source>
        <dbReference type="EMBL" id="AKF14239.1"/>
    </source>
</evidence>
<dbReference type="EMBL" id="KR080193">
    <property type="protein sequence ID" value="AKF14239.1"/>
    <property type="molecule type" value="Genomic_DNA"/>
</dbReference>
<gene>
    <name evidence="1" type="primary">75</name>
    <name evidence="1" type="ORF">SEA_LUCHADOR_75</name>
</gene>
<reference evidence="1 2" key="1">
    <citation type="journal article" date="2015" name="Genome Announc.">
        <title>Genome Sequences of Mycobacteriophages Luchador and Nerujay.</title>
        <authorList>
            <person name="Pope W.H."/>
            <person name="Ahmed T."/>
            <person name="Drobitch M.K."/>
            <person name="Early D.R."/>
            <person name="Eljamri S."/>
            <person name="Kasturiarachi N.S."/>
            <person name="Klonicki E.F."/>
            <person name="Manjooran D.T."/>
            <person name="Ni Chochlain A.N."/>
            <person name="Puglionesi A.O."/>
            <person name="Rajakumar V."/>
            <person name="Shindle K.A."/>
            <person name="Tran M.T."/>
            <person name="Brown B.R."/>
            <person name="Churilla B.M."/>
            <person name="Cohen K.L."/>
            <person name="Wilkes K.E."/>
            <person name="Grubb S.R."/>
            <person name="Warner M.H."/>
            <person name="Bowman C.A."/>
            <person name="Russell D.A."/>
            <person name="Hatfull G.F."/>
        </authorList>
    </citation>
    <scope>NUCLEOTIDE SEQUENCE [LARGE SCALE GENOMIC DNA]</scope>
</reference>
<dbReference type="Proteomes" id="UP000207763">
    <property type="component" value="Segment"/>
</dbReference>
<name>A0A0F6YQD4_9CAUD</name>
<evidence type="ECO:0000313" key="2">
    <source>
        <dbReference type="Proteomes" id="UP000207763"/>
    </source>
</evidence>
<protein>
    <submittedName>
        <fullName evidence="1">Uncharacterized protein</fullName>
    </submittedName>
</protein>
<proteinExistence type="predicted"/>
<dbReference type="RefSeq" id="YP_009203134.1">
    <property type="nucleotide sequence ID" value="NC_028849.1"/>
</dbReference>
<sequence length="73" mass="8563">MKEYRTTLELDPETRYSFVEMGPKPGMPHWHEQAQPGRFAFPTEKAAFRFAESHREPGRKVQVLTPDGKRFDL</sequence>
<keyword evidence="2" id="KW-1185">Reference proteome</keyword>
<dbReference type="GeneID" id="26630124"/>
<organism evidence="1 2">
    <name type="scientific">Mycobacterium phage Luchador</name>
    <dbReference type="NCBI Taxonomy" id="1647300"/>
    <lineage>
        <taxon>Viruses</taxon>
        <taxon>Duplodnaviria</taxon>
        <taxon>Heunggongvirae</taxon>
        <taxon>Uroviricota</taxon>
        <taxon>Caudoviricetes</taxon>
        <taxon>Luchadorvirus</taxon>
        <taxon>Luchadorvirus luchador</taxon>
        <taxon>Lucadorvirus luchador</taxon>
    </lineage>
</organism>
<dbReference type="KEGG" id="vg:26630124"/>